<name>A0A481YQI5_9VIRU</name>
<dbReference type="EMBL" id="MK500309">
    <property type="protein sequence ID" value="QBK85230.1"/>
    <property type="molecule type" value="Genomic_DNA"/>
</dbReference>
<protein>
    <submittedName>
        <fullName evidence="1">Uncharacterized protein</fullName>
    </submittedName>
</protein>
<proteinExistence type="predicted"/>
<dbReference type="InterPro" id="IPR036410">
    <property type="entry name" value="HSP_DnaJ_Cys-rich_dom_sf"/>
</dbReference>
<evidence type="ECO:0000313" key="1">
    <source>
        <dbReference type="EMBL" id="QBK85230.1"/>
    </source>
</evidence>
<organism evidence="1">
    <name type="scientific">Iridovirus LCIVAC01</name>
    <dbReference type="NCBI Taxonomy" id="2506607"/>
    <lineage>
        <taxon>Viruses</taxon>
        <taxon>Varidnaviria</taxon>
        <taxon>Bamfordvirae</taxon>
        <taxon>Nucleocytoviricota</taxon>
        <taxon>Megaviricetes</taxon>
        <taxon>Pimascovirales</taxon>
        <taxon>Pimascovirales incertae sedis</taxon>
        <taxon>Iridoviridae</taxon>
    </lineage>
</organism>
<dbReference type="SUPFAM" id="SSF57938">
    <property type="entry name" value="DnaJ/Hsp40 cysteine-rich domain"/>
    <property type="match status" value="1"/>
</dbReference>
<reference evidence="1" key="1">
    <citation type="journal article" date="2019" name="MBio">
        <title>Virus Genomes from Deep Sea Sediments Expand the Ocean Megavirome and Support Independent Origins of Viral Gigantism.</title>
        <authorList>
            <person name="Backstrom D."/>
            <person name="Yutin N."/>
            <person name="Jorgensen S.L."/>
            <person name="Dharamshi J."/>
            <person name="Homa F."/>
            <person name="Zaremba-Niedwiedzka K."/>
            <person name="Spang A."/>
            <person name="Wolf Y.I."/>
            <person name="Koonin E.V."/>
            <person name="Ettema T.J."/>
        </authorList>
    </citation>
    <scope>NUCLEOTIDE SEQUENCE</scope>
</reference>
<gene>
    <name evidence="1" type="ORF">LCIVAC01_00390</name>
</gene>
<accession>A0A481YQI5</accession>
<sequence>MGNYSCCFCCCPEKGITDAECYDFSVEKEIKHPVNYQHLADSFLKHPTPTYEDTGLRVCIRCDGYGVFNDKICDVCHGEFVSNNPRYNRKLYTIYEF</sequence>